<feature type="domain" description="Apple" evidence="2">
    <location>
        <begin position="78"/>
        <end position="162"/>
    </location>
</feature>
<dbReference type="PANTHER" id="PTHR47327">
    <property type="entry name" value="FI18240P1-RELATED"/>
    <property type="match status" value="1"/>
</dbReference>
<dbReference type="Proteomes" id="UP000274131">
    <property type="component" value="Unassembled WGS sequence"/>
</dbReference>
<reference evidence="3 4" key="2">
    <citation type="submission" date="2018-10" db="EMBL/GenBank/DDBJ databases">
        <authorList>
            <consortium name="Pathogen Informatics"/>
        </authorList>
    </citation>
    <scope>NUCLEOTIDE SEQUENCE [LARGE SCALE GENOMIC DNA]</scope>
</reference>
<dbReference type="AlphaFoldDB" id="A0A0N4UVC2"/>
<accession>A0A0N4UVC2</accession>
<dbReference type="InterPro" id="IPR052774">
    <property type="entry name" value="Celegans_DevNeuronal_Protein"/>
</dbReference>
<name>A0A0N4UVC2_ENTVE</name>
<dbReference type="GO" id="GO:0009653">
    <property type="term" value="P:anatomical structure morphogenesis"/>
    <property type="evidence" value="ECO:0007669"/>
    <property type="project" value="TreeGrafter"/>
</dbReference>
<feature type="region of interest" description="Disordered" evidence="1">
    <location>
        <begin position="48"/>
        <end position="71"/>
    </location>
</feature>
<dbReference type="PANTHER" id="PTHR47327:SF1">
    <property type="entry name" value="RE15579P"/>
    <property type="match status" value="1"/>
</dbReference>
<dbReference type="EMBL" id="UXUI01007167">
    <property type="protein sequence ID" value="VDD85948.1"/>
    <property type="molecule type" value="Genomic_DNA"/>
</dbReference>
<evidence type="ECO:0000256" key="1">
    <source>
        <dbReference type="SAM" id="MobiDB-lite"/>
    </source>
</evidence>
<dbReference type="OrthoDB" id="5916958at2759"/>
<dbReference type="WBParaSite" id="EVEC_0000138301-mRNA-1">
    <property type="protein sequence ID" value="EVEC_0000138301-mRNA-1"/>
    <property type="gene ID" value="EVEC_0000138301"/>
</dbReference>
<organism evidence="5">
    <name type="scientific">Enterobius vermicularis</name>
    <name type="common">Human pinworm</name>
    <dbReference type="NCBI Taxonomy" id="51028"/>
    <lineage>
        <taxon>Eukaryota</taxon>
        <taxon>Metazoa</taxon>
        <taxon>Ecdysozoa</taxon>
        <taxon>Nematoda</taxon>
        <taxon>Chromadorea</taxon>
        <taxon>Rhabditida</taxon>
        <taxon>Spirurina</taxon>
        <taxon>Oxyuridomorpha</taxon>
        <taxon>Oxyuroidea</taxon>
        <taxon>Oxyuridae</taxon>
        <taxon>Enterobius</taxon>
    </lineage>
</organism>
<dbReference type="PROSITE" id="PS50948">
    <property type="entry name" value="PAN"/>
    <property type="match status" value="1"/>
</dbReference>
<gene>
    <name evidence="3" type="ORF">EVEC_LOCUS1091</name>
</gene>
<feature type="compositionally biased region" description="Pro residues" evidence="1">
    <location>
        <begin position="50"/>
        <end position="65"/>
    </location>
</feature>
<dbReference type="Pfam" id="PF00024">
    <property type="entry name" value="PAN_1"/>
    <property type="match status" value="1"/>
</dbReference>
<dbReference type="CDD" id="cd01099">
    <property type="entry name" value="PAN_AP_HGF"/>
    <property type="match status" value="1"/>
</dbReference>
<keyword evidence="4" id="KW-1185">Reference proteome</keyword>
<evidence type="ECO:0000313" key="3">
    <source>
        <dbReference type="EMBL" id="VDD85948.1"/>
    </source>
</evidence>
<dbReference type="SUPFAM" id="SSF57414">
    <property type="entry name" value="Hairpin loop containing domain-like"/>
    <property type="match status" value="1"/>
</dbReference>
<evidence type="ECO:0000313" key="4">
    <source>
        <dbReference type="Proteomes" id="UP000274131"/>
    </source>
</evidence>
<dbReference type="Gene3D" id="3.50.4.10">
    <property type="entry name" value="Hepatocyte Growth Factor"/>
    <property type="match status" value="1"/>
</dbReference>
<reference evidence="5" key="1">
    <citation type="submission" date="2017-02" db="UniProtKB">
        <authorList>
            <consortium name="WormBaseParasite"/>
        </authorList>
    </citation>
    <scope>IDENTIFICATION</scope>
</reference>
<sequence length="364" mass="41060">MLPLGKKIIPLKKPIIIRGQPTETRVKIPVEKLQGHKQQKLAMIDQTLTQPPPPTFYSPPPPPTTAAPKVSSAVTDSCGETETTRYAVIQNVQRTDPGTETQRIPTANVESCAKACDKDESFTCISATVNTFGCELSSSPVTHVLAEEFKSSFQTSYIEKVCLQASLAATTKLLWPVIQNRVLIGHVLEVTDAETLDECLLACLRAEQDFNFICRSGMWYPADEEQNCLLNSESRYTASETFVSEQPNVQMLYFDVPRDEMFPQNNSAKWYKDEPLGEDDDLKYTRWSKCSQKSNNMRTRYLKCVDRKDIRKCPKETKPCGLPIKSLKYECLAVRDALGIKRCPHGLRRSEDGSKEYCRNPIDC</sequence>
<dbReference type="InterPro" id="IPR003609">
    <property type="entry name" value="Pan_app"/>
</dbReference>
<protein>
    <submittedName>
        <fullName evidence="5">Apple domain-containing protein</fullName>
    </submittedName>
</protein>
<evidence type="ECO:0000259" key="2">
    <source>
        <dbReference type="PROSITE" id="PS50948"/>
    </source>
</evidence>
<evidence type="ECO:0000313" key="5">
    <source>
        <dbReference type="WBParaSite" id="EVEC_0000138301-mRNA-1"/>
    </source>
</evidence>
<dbReference type="SMART" id="SM00473">
    <property type="entry name" value="PAN_AP"/>
    <property type="match status" value="2"/>
</dbReference>
<proteinExistence type="predicted"/>